<accession>A0ABD0TYG1</accession>
<name>A0ABD0TYG1_DENTH</name>
<comment type="caution">
    <text evidence="1">The sequence shown here is derived from an EMBL/GenBank/DDBJ whole genome shotgun (WGS) entry which is preliminary data.</text>
</comment>
<protein>
    <submittedName>
        <fullName evidence="1">Uncharacterized protein</fullName>
    </submittedName>
</protein>
<dbReference type="Proteomes" id="UP001552299">
    <property type="component" value="Unassembled WGS sequence"/>
</dbReference>
<dbReference type="AlphaFoldDB" id="A0ABD0TYG1"/>
<reference evidence="1 2" key="1">
    <citation type="journal article" date="2024" name="Plant Biotechnol. J.">
        <title>Dendrobium thyrsiflorum genome and its molecular insights into genes involved in important horticultural traits.</title>
        <authorList>
            <person name="Chen B."/>
            <person name="Wang J.Y."/>
            <person name="Zheng P.J."/>
            <person name="Li K.L."/>
            <person name="Liang Y.M."/>
            <person name="Chen X.F."/>
            <person name="Zhang C."/>
            <person name="Zhao X."/>
            <person name="He X."/>
            <person name="Zhang G.Q."/>
            <person name="Liu Z.J."/>
            <person name="Xu Q."/>
        </authorList>
    </citation>
    <scope>NUCLEOTIDE SEQUENCE [LARGE SCALE GENOMIC DNA]</scope>
    <source>
        <strain evidence="1">GZMU011</strain>
    </source>
</reference>
<dbReference type="EMBL" id="JANQDX010000019">
    <property type="protein sequence ID" value="KAL0904689.1"/>
    <property type="molecule type" value="Genomic_DNA"/>
</dbReference>
<sequence>MWEGELDVGRWRGILLRRARPCDIKVTGEASSVRPMAGVGRVSANGSRIARLGFGSTVISGSVRWAGLGFRLLVRTEGRHRLRLRAEGNQTAFPSCWNGSCDILIGSQDGSLLAVKVTFFLSWASSTKSREPAKPKEGRRRIYSTMRFTGRSGPVW</sequence>
<proteinExistence type="predicted"/>
<evidence type="ECO:0000313" key="1">
    <source>
        <dbReference type="EMBL" id="KAL0904689.1"/>
    </source>
</evidence>
<organism evidence="1 2">
    <name type="scientific">Dendrobium thyrsiflorum</name>
    <name type="common">Pinecone-like raceme dendrobium</name>
    <name type="synonym">Orchid</name>
    <dbReference type="NCBI Taxonomy" id="117978"/>
    <lineage>
        <taxon>Eukaryota</taxon>
        <taxon>Viridiplantae</taxon>
        <taxon>Streptophyta</taxon>
        <taxon>Embryophyta</taxon>
        <taxon>Tracheophyta</taxon>
        <taxon>Spermatophyta</taxon>
        <taxon>Magnoliopsida</taxon>
        <taxon>Liliopsida</taxon>
        <taxon>Asparagales</taxon>
        <taxon>Orchidaceae</taxon>
        <taxon>Epidendroideae</taxon>
        <taxon>Malaxideae</taxon>
        <taxon>Dendrobiinae</taxon>
        <taxon>Dendrobium</taxon>
    </lineage>
</organism>
<keyword evidence="2" id="KW-1185">Reference proteome</keyword>
<evidence type="ECO:0000313" key="2">
    <source>
        <dbReference type="Proteomes" id="UP001552299"/>
    </source>
</evidence>
<gene>
    <name evidence="1" type="ORF">M5K25_026823</name>
</gene>